<dbReference type="EMBL" id="UYSL01019978">
    <property type="protein sequence ID" value="VDL71810.1"/>
    <property type="molecule type" value="Genomic_DNA"/>
</dbReference>
<keyword evidence="1" id="KW-0812">Transmembrane</keyword>
<evidence type="ECO:0000313" key="3">
    <source>
        <dbReference type="Proteomes" id="UP000271162"/>
    </source>
</evidence>
<dbReference type="AlphaFoldDB" id="A0A0N4XYP2"/>
<reference evidence="4" key="1">
    <citation type="submission" date="2017-02" db="UniProtKB">
        <authorList>
            <consortium name="WormBaseParasite"/>
        </authorList>
    </citation>
    <scope>IDENTIFICATION</scope>
</reference>
<evidence type="ECO:0000313" key="4">
    <source>
        <dbReference type="WBParaSite" id="NBR_0000822001-mRNA-1"/>
    </source>
</evidence>
<name>A0A0N4XYP2_NIPBR</name>
<sequence>MWRLNGNPTRPAFTVAFAALFVVLSTAAVTRAILQMQSKMHTLEQEPLATTKGDGDTGALGLFYKCPGRQHQKDFAFCSVGEKMFKDMIPSAVETMGHLRLDTVFSLARPI</sequence>
<protein>
    <submittedName>
        <fullName evidence="4">Secreted protein</fullName>
    </submittedName>
</protein>
<keyword evidence="1" id="KW-0472">Membrane</keyword>
<evidence type="ECO:0000313" key="2">
    <source>
        <dbReference type="EMBL" id="VDL71810.1"/>
    </source>
</evidence>
<proteinExistence type="predicted"/>
<dbReference type="Proteomes" id="UP000271162">
    <property type="component" value="Unassembled WGS sequence"/>
</dbReference>
<accession>A0A0N4XYP2</accession>
<keyword evidence="1" id="KW-1133">Transmembrane helix</keyword>
<reference evidence="2 3" key="2">
    <citation type="submission" date="2018-11" db="EMBL/GenBank/DDBJ databases">
        <authorList>
            <consortium name="Pathogen Informatics"/>
        </authorList>
    </citation>
    <scope>NUCLEOTIDE SEQUENCE [LARGE SCALE GENOMIC DNA]</scope>
</reference>
<dbReference type="WBParaSite" id="NBR_0000822001-mRNA-1">
    <property type="protein sequence ID" value="NBR_0000822001-mRNA-1"/>
    <property type="gene ID" value="NBR_0000822001"/>
</dbReference>
<organism evidence="4">
    <name type="scientific">Nippostrongylus brasiliensis</name>
    <name type="common">Rat hookworm</name>
    <dbReference type="NCBI Taxonomy" id="27835"/>
    <lineage>
        <taxon>Eukaryota</taxon>
        <taxon>Metazoa</taxon>
        <taxon>Ecdysozoa</taxon>
        <taxon>Nematoda</taxon>
        <taxon>Chromadorea</taxon>
        <taxon>Rhabditida</taxon>
        <taxon>Rhabditina</taxon>
        <taxon>Rhabditomorpha</taxon>
        <taxon>Strongyloidea</taxon>
        <taxon>Heligmosomidae</taxon>
        <taxon>Nippostrongylus</taxon>
    </lineage>
</organism>
<evidence type="ECO:0000256" key="1">
    <source>
        <dbReference type="SAM" id="Phobius"/>
    </source>
</evidence>
<feature type="transmembrane region" description="Helical" evidence="1">
    <location>
        <begin position="12"/>
        <end position="34"/>
    </location>
</feature>
<gene>
    <name evidence="2" type="ORF">NBR_LOCUS8221</name>
</gene>
<keyword evidence="3" id="KW-1185">Reference proteome</keyword>